<comment type="caution">
    <text evidence="2">The sequence shown here is derived from an EMBL/GenBank/DDBJ whole genome shotgun (WGS) entry which is preliminary data.</text>
</comment>
<proteinExistence type="predicted"/>
<gene>
    <name evidence="2" type="ORF">BYL167_LOCUS77691</name>
</gene>
<sequence>MIQRLLDENLLNKVDQQVSSDLATHQNDLSSSQMQINGPNLINNDDTRRIMNKSAQQLF</sequence>
<evidence type="ECO:0000256" key="1">
    <source>
        <dbReference type="SAM" id="MobiDB-lite"/>
    </source>
</evidence>
<dbReference type="EMBL" id="CAJOBH010283891">
    <property type="protein sequence ID" value="CAF5173151.1"/>
    <property type="molecule type" value="Genomic_DNA"/>
</dbReference>
<dbReference type="Proteomes" id="UP000681967">
    <property type="component" value="Unassembled WGS sequence"/>
</dbReference>
<evidence type="ECO:0000313" key="2">
    <source>
        <dbReference type="EMBL" id="CAF5173151.1"/>
    </source>
</evidence>
<protein>
    <submittedName>
        <fullName evidence="2">Uncharacterized protein</fullName>
    </submittedName>
</protein>
<accession>A0A8S3GV43</accession>
<feature type="non-terminal residue" evidence="2">
    <location>
        <position position="1"/>
    </location>
</feature>
<feature type="region of interest" description="Disordered" evidence="1">
    <location>
        <begin position="23"/>
        <end position="46"/>
    </location>
</feature>
<feature type="compositionally biased region" description="Polar residues" evidence="1">
    <location>
        <begin position="23"/>
        <end position="44"/>
    </location>
</feature>
<evidence type="ECO:0000313" key="3">
    <source>
        <dbReference type="Proteomes" id="UP000681967"/>
    </source>
</evidence>
<reference evidence="2" key="1">
    <citation type="submission" date="2021-02" db="EMBL/GenBank/DDBJ databases">
        <authorList>
            <person name="Nowell W R."/>
        </authorList>
    </citation>
    <scope>NUCLEOTIDE SEQUENCE</scope>
</reference>
<dbReference type="AlphaFoldDB" id="A0A8S3GV43"/>
<organism evidence="2 3">
    <name type="scientific">Rotaria magnacalcarata</name>
    <dbReference type="NCBI Taxonomy" id="392030"/>
    <lineage>
        <taxon>Eukaryota</taxon>
        <taxon>Metazoa</taxon>
        <taxon>Spiralia</taxon>
        <taxon>Gnathifera</taxon>
        <taxon>Rotifera</taxon>
        <taxon>Eurotatoria</taxon>
        <taxon>Bdelloidea</taxon>
        <taxon>Philodinida</taxon>
        <taxon>Philodinidae</taxon>
        <taxon>Rotaria</taxon>
    </lineage>
</organism>
<name>A0A8S3GV43_9BILA</name>